<evidence type="ECO:0000313" key="1">
    <source>
        <dbReference type="EMBL" id="VDM85403.1"/>
    </source>
</evidence>
<gene>
    <name evidence="1" type="ORF">SVUK_LOCUS20401</name>
</gene>
<dbReference type="OrthoDB" id="5863900at2759"/>
<dbReference type="AlphaFoldDB" id="A0A3P7JWE3"/>
<proteinExistence type="predicted"/>
<evidence type="ECO:0000313" key="2">
    <source>
        <dbReference type="Proteomes" id="UP000270094"/>
    </source>
</evidence>
<reference evidence="1 2" key="1">
    <citation type="submission" date="2018-11" db="EMBL/GenBank/DDBJ databases">
        <authorList>
            <consortium name="Pathogen Informatics"/>
        </authorList>
    </citation>
    <scope>NUCLEOTIDE SEQUENCE [LARGE SCALE GENOMIC DNA]</scope>
</reference>
<keyword evidence="2" id="KW-1185">Reference proteome</keyword>
<dbReference type="Proteomes" id="UP000270094">
    <property type="component" value="Unassembled WGS sequence"/>
</dbReference>
<accession>A0A3P7JWE3</accession>
<organism evidence="1 2">
    <name type="scientific">Strongylus vulgaris</name>
    <name type="common">Blood worm</name>
    <dbReference type="NCBI Taxonomy" id="40348"/>
    <lineage>
        <taxon>Eukaryota</taxon>
        <taxon>Metazoa</taxon>
        <taxon>Ecdysozoa</taxon>
        <taxon>Nematoda</taxon>
        <taxon>Chromadorea</taxon>
        <taxon>Rhabditida</taxon>
        <taxon>Rhabditina</taxon>
        <taxon>Rhabditomorpha</taxon>
        <taxon>Strongyloidea</taxon>
        <taxon>Strongylidae</taxon>
        <taxon>Strongylus</taxon>
    </lineage>
</organism>
<protein>
    <submittedName>
        <fullName evidence="1">Uncharacterized protein</fullName>
    </submittedName>
</protein>
<dbReference type="EMBL" id="UYYB01140003">
    <property type="protein sequence ID" value="VDM85403.1"/>
    <property type="molecule type" value="Genomic_DNA"/>
</dbReference>
<sequence>MVVSGHQIEEGPMIKASDLAIQVRDTYMSDASRERLGIALSDSVLNLSLDMRSPFAAFLHSIQLVNNLAAIFDFRLPYLVSNLTLS</sequence>
<name>A0A3P7JWE3_STRVU</name>